<dbReference type="Gene3D" id="3.30.230.120">
    <property type="match status" value="1"/>
</dbReference>
<evidence type="ECO:0000256" key="5">
    <source>
        <dbReference type="ARBA" id="ARBA00038121"/>
    </source>
</evidence>
<dbReference type="AlphaFoldDB" id="Q0PHZ3"/>
<dbReference type="SUPFAM" id="SSF54211">
    <property type="entry name" value="Ribosomal protein S5 domain 2-like"/>
    <property type="match status" value="1"/>
</dbReference>
<organism evidence="8">
    <name type="scientific">Spirochaeta aurantia</name>
    <dbReference type="NCBI Taxonomy" id="147"/>
    <lineage>
        <taxon>Bacteria</taxon>
        <taxon>Pseudomonadati</taxon>
        <taxon>Spirochaetota</taxon>
        <taxon>Spirochaetia</taxon>
        <taxon>Spirochaetales</taxon>
        <taxon>Spirochaetaceae</taxon>
        <taxon>Spirochaeta</taxon>
    </lineage>
</organism>
<sequence>MIISQTPLRVSFFGGGTDIAEFYQQHGGLVLSSTIDKFVYIIVKARYDDRIVLNYSEREVVDSVDDIRHNIFRETLRLVGITGGLEITSIADIPSQGSGLGSSSSFTVGLVNALYAFLGDQKGPREIAEIACRIEIEILKEPIGKQDQYAAAFGGFRSYRFLPTGEVEVKSLAVRDNEKLALEGVCRMFFTGITRKASAVLSDQLKNLSSREAELLAIKQIAETSAHVLERGDARGLGELLDQSWQEKRRISSKISSPEIDGIYSRAMEAGALRGKAPGCRGGGVLLLCSPQRSTLSVEGCHERTGPTTVLIHATWNQDPSERRRQCRAAGLAEAPSGASIALY</sequence>
<protein>
    <submittedName>
        <fullName evidence="8">HddA</fullName>
    </submittedName>
</protein>
<evidence type="ECO:0000313" key="8">
    <source>
        <dbReference type="EMBL" id="ABH02998.1"/>
    </source>
</evidence>
<reference evidence="8" key="1">
    <citation type="submission" date="2006-06" db="EMBL/GenBank/DDBJ databases">
        <title>LGLA, the large glycolipid of Spirochaeta aurantia.</title>
        <authorList>
            <person name="Paul C.J."/>
            <person name="Vinogradov E."/>
            <person name="Tapping R.I."/>
            <person name="Perry M.B."/>
            <person name="Moyles D."/>
            <person name="Kropinski A.M."/>
        </authorList>
    </citation>
    <scope>NUCLEOTIDE SEQUENCE</scope>
</reference>
<evidence type="ECO:0000256" key="4">
    <source>
        <dbReference type="ARBA" id="ARBA00022840"/>
    </source>
</evidence>
<evidence type="ECO:0000259" key="7">
    <source>
        <dbReference type="Pfam" id="PF08544"/>
    </source>
</evidence>
<keyword evidence="2" id="KW-0547">Nucleotide-binding</keyword>
<dbReference type="GO" id="GO:0042352">
    <property type="term" value="P:GDP-L-fucose salvage"/>
    <property type="evidence" value="ECO:0007669"/>
    <property type="project" value="TreeGrafter"/>
</dbReference>
<dbReference type="InterPro" id="IPR006204">
    <property type="entry name" value="GHMP_kinase_N_dom"/>
</dbReference>
<feature type="domain" description="GHMP kinase N-terminal" evidence="6">
    <location>
        <begin position="76"/>
        <end position="155"/>
    </location>
</feature>
<dbReference type="InterPro" id="IPR052203">
    <property type="entry name" value="GHMP_Kinase-Related"/>
</dbReference>
<evidence type="ECO:0000256" key="2">
    <source>
        <dbReference type="ARBA" id="ARBA00022741"/>
    </source>
</evidence>
<dbReference type="PIRSF" id="PIRSF036406">
    <property type="entry name" value="Hept_kin"/>
    <property type="match status" value="1"/>
</dbReference>
<accession>Q0PHZ3</accession>
<dbReference type="Pfam" id="PF08544">
    <property type="entry name" value="GHMP_kinases_C"/>
    <property type="match status" value="1"/>
</dbReference>
<dbReference type="InterPro" id="IPR020568">
    <property type="entry name" value="Ribosomal_Su5_D2-typ_SF"/>
</dbReference>
<evidence type="ECO:0000256" key="1">
    <source>
        <dbReference type="ARBA" id="ARBA00022679"/>
    </source>
</evidence>
<proteinExistence type="inferred from homology"/>
<dbReference type="GO" id="GO:0005524">
    <property type="term" value="F:ATP binding"/>
    <property type="evidence" value="ECO:0007669"/>
    <property type="project" value="UniProtKB-KW"/>
</dbReference>
<feature type="domain" description="GHMP kinase C-terminal" evidence="7">
    <location>
        <begin position="228"/>
        <end position="290"/>
    </location>
</feature>
<evidence type="ECO:0000259" key="6">
    <source>
        <dbReference type="Pfam" id="PF00288"/>
    </source>
</evidence>
<dbReference type="EMBL" id="DQ832182">
    <property type="protein sequence ID" value="ABH02998.1"/>
    <property type="molecule type" value="Genomic_DNA"/>
</dbReference>
<dbReference type="PANTHER" id="PTHR32463">
    <property type="entry name" value="L-FUCOSE KINASE"/>
    <property type="match status" value="1"/>
</dbReference>
<dbReference type="InterPro" id="IPR014606">
    <property type="entry name" value="Heptose_7-P_kinase"/>
</dbReference>
<evidence type="ECO:0000256" key="3">
    <source>
        <dbReference type="ARBA" id="ARBA00022777"/>
    </source>
</evidence>
<dbReference type="SUPFAM" id="SSF55060">
    <property type="entry name" value="GHMP Kinase, C-terminal domain"/>
    <property type="match status" value="1"/>
</dbReference>
<keyword evidence="3" id="KW-0418">Kinase</keyword>
<dbReference type="Pfam" id="PF00288">
    <property type="entry name" value="GHMP_kinases_N"/>
    <property type="match status" value="1"/>
</dbReference>
<dbReference type="GO" id="GO:0050201">
    <property type="term" value="F:fucokinase activity"/>
    <property type="evidence" value="ECO:0007669"/>
    <property type="project" value="TreeGrafter"/>
</dbReference>
<dbReference type="PRINTS" id="PR00960">
    <property type="entry name" value="LMBPPROTEIN"/>
</dbReference>
<dbReference type="InterPro" id="IPR036554">
    <property type="entry name" value="GHMP_kinase_C_sf"/>
</dbReference>
<dbReference type="InterPro" id="IPR013750">
    <property type="entry name" value="GHMP_kinase_C_dom"/>
</dbReference>
<dbReference type="InterPro" id="IPR001174">
    <property type="entry name" value="HddA/FKP"/>
</dbReference>
<name>Q0PHZ3_SPIAU</name>
<comment type="similarity">
    <text evidence="5">Belongs to the GHMP kinase family.</text>
</comment>
<keyword evidence="1" id="KW-0808">Transferase</keyword>
<dbReference type="PANTHER" id="PTHR32463:SF0">
    <property type="entry name" value="L-FUCOSE KINASE"/>
    <property type="match status" value="1"/>
</dbReference>
<keyword evidence="4" id="KW-0067">ATP-binding</keyword>